<evidence type="ECO:0000313" key="1">
    <source>
        <dbReference type="EMBL" id="PXF59430.1"/>
    </source>
</evidence>
<name>A0AC61L0V1_9EURY</name>
<reference evidence="1" key="1">
    <citation type="submission" date="2018-01" db="EMBL/GenBank/DDBJ databases">
        <authorList>
            <person name="Krukenberg V."/>
        </authorList>
    </citation>
    <scope>NUCLEOTIDE SEQUENCE</scope>
    <source>
        <strain evidence="1">E20ANME2</strain>
    </source>
</reference>
<dbReference type="Proteomes" id="UP000248329">
    <property type="component" value="Unassembled WGS sequence"/>
</dbReference>
<dbReference type="EMBL" id="PQXF01000025">
    <property type="protein sequence ID" value="PXF59430.1"/>
    <property type="molecule type" value="Genomic_DNA"/>
</dbReference>
<gene>
    <name evidence="1" type="ORF">C4B59_11490</name>
</gene>
<organism evidence="1 2">
    <name type="scientific">Candidatus Methanogaster sp</name>
    <dbReference type="NCBI Taxonomy" id="3386292"/>
    <lineage>
        <taxon>Archaea</taxon>
        <taxon>Methanobacteriati</taxon>
        <taxon>Methanobacteriota</taxon>
        <taxon>Stenosarchaea group</taxon>
        <taxon>Methanomicrobia</taxon>
        <taxon>Methanosarcinales</taxon>
        <taxon>ANME-2 cluster</taxon>
        <taxon>Candidatus Methanogasteraceae</taxon>
        <taxon>Candidatus Methanogaster</taxon>
    </lineage>
</organism>
<protein>
    <submittedName>
        <fullName evidence="1">CGGC domain-containing protein</fullName>
    </submittedName>
</protein>
<comment type="caution">
    <text evidence="1">The sequence shown here is derived from an EMBL/GenBank/DDBJ whole genome shotgun (WGS) entry which is preliminary data.</text>
</comment>
<accession>A0AC61L0V1</accession>
<sequence length="113" mass="12453">MNILLIGCGAYMDQGYACPGEYKCINAVAEKNGEFAQYDNPVVVGFLRCKCPGRAVISNIGAVKKNVKIDAVHLSNCMIKAIPMCKNHDFDQFKEMVEKKFGVKCVLGTHAYD</sequence>
<evidence type="ECO:0000313" key="2">
    <source>
        <dbReference type="Proteomes" id="UP000248329"/>
    </source>
</evidence>
<proteinExistence type="predicted"/>